<dbReference type="GO" id="GO:0035999">
    <property type="term" value="P:tetrahydrofolate interconversion"/>
    <property type="evidence" value="ECO:0007669"/>
    <property type="project" value="TreeGrafter"/>
</dbReference>
<dbReference type="InterPro" id="IPR037171">
    <property type="entry name" value="NagB/RpiA_transferase-like"/>
</dbReference>
<proteinExistence type="inferred from homology"/>
<evidence type="ECO:0000256" key="2">
    <source>
        <dbReference type="ARBA" id="ARBA00022741"/>
    </source>
</evidence>
<feature type="binding site" evidence="4">
    <location>
        <begin position="5"/>
        <end position="9"/>
    </location>
    <ligand>
        <name>ATP</name>
        <dbReference type="ChEBI" id="CHEBI:30616"/>
    </ligand>
</feature>
<name>A0A3Q9FP87_9BACT</name>
<dbReference type="PANTHER" id="PTHR23407">
    <property type="entry name" value="ATPASE INHIBITOR/5-FORMYLTETRAHYDROFOLATE CYCLO-LIGASE"/>
    <property type="match status" value="1"/>
</dbReference>
<dbReference type="EMBL" id="CP034562">
    <property type="protein sequence ID" value="AZQ62793.1"/>
    <property type="molecule type" value="Genomic_DNA"/>
</dbReference>
<dbReference type="PANTHER" id="PTHR23407:SF1">
    <property type="entry name" value="5-FORMYLTETRAHYDROFOLATE CYCLO-LIGASE"/>
    <property type="match status" value="1"/>
</dbReference>
<dbReference type="KEGG" id="fll:EI427_11280"/>
<keyword evidence="6" id="KW-0436">Ligase</keyword>
<dbReference type="GO" id="GO:0030272">
    <property type="term" value="F:5-formyltetrahydrofolate cyclo-ligase activity"/>
    <property type="evidence" value="ECO:0007669"/>
    <property type="project" value="UniProtKB-EC"/>
</dbReference>
<dbReference type="Pfam" id="PF01812">
    <property type="entry name" value="5-FTHF_cyc-lig"/>
    <property type="match status" value="1"/>
</dbReference>
<keyword evidence="7" id="KW-1185">Reference proteome</keyword>
<feature type="binding site" evidence="4">
    <location>
        <begin position="130"/>
        <end position="138"/>
    </location>
    <ligand>
        <name>ATP</name>
        <dbReference type="ChEBI" id="CHEBI:30616"/>
    </ligand>
</feature>
<dbReference type="PIRSF" id="PIRSF006806">
    <property type="entry name" value="FTHF_cligase"/>
    <property type="match status" value="1"/>
</dbReference>
<keyword evidence="5" id="KW-0460">Magnesium</keyword>
<dbReference type="NCBIfam" id="TIGR02727">
    <property type="entry name" value="MTHFS_bact"/>
    <property type="match status" value="1"/>
</dbReference>
<feature type="binding site" evidence="4">
    <location>
        <position position="50"/>
    </location>
    <ligand>
        <name>substrate</name>
    </ligand>
</feature>
<evidence type="ECO:0000256" key="5">
    <source>
        <dbReference type="RuleBase" id="RU361279"/>
    </source>
</evidence>
<comment type="similarity">
    <text evidence="1 5">Belongs to the 5-formyltetrahydrofolate cyclo-ligase family.</text>
</comment>
<dbReference type="SUPFAM" id="SSF100950">
    <property type="entry name" value="NagB/RpiA/CoA transferase-like"/>
    <property type="match status" value="1"/>
</dbReference>
<sequence length="181" mass="20661">MIELKKKLRKEIIAKRHQLSSDEVLLAEEYIAAAFWGQVPEDAAVLHTYLPINKEASTYKIIKRALKLGWTVVVPKTLPNRALKHLVLHSLEHLKQERFDTLIPLQEEEYMGNFDHVLVPGVAFSSNLGRMGYGGGYYDTFLSTKKNVKKWGIGYSFQMNENLPLEEHDVKMNALIIAPVN</sequence>
<comment type="catalytic activity">
    <reaction evidence="5">
        <text>(6S)-5-formyl-5,6,7,8-tetrahydrofolate + ATP = (6R)-5,10-methenyltetrahydrofolate + ADP + phosphate</text>
        <dbReference type="Rhea" id="RHEA:10488"/>
        <dbReference type="ChEBI" id="CHEBI:30616"/>
        <dbReference type="ChEBI" id="CHEBI:43474"/>
        <dbReference type="ChEBI" id="CHEBI:57455"/>
        <dbReference type="ChEBI" id="CHEBI:57457"/>
        <dbReference type="ChEBI" id="CHEBI:456216"/>
        <dbReference type="EC" id="6.3.3.2"/>
    </reaction>
</comment>
<dbReference type="GO" id="GO:0046872">
    <property type="term" value="F:metal ion binding"/>
    <property type="evidence" value="ECO:0007669"/>
    <property type="project" value="UniProtKB-KW"/>
</dbReference>
<gene>
    <name evidence="6" type="ORF">EI427_11280</name>
</gene>
<accession>A0A3Q9FP87</accession>
<dbReference type="Gene3D" id="3.40.50.10420">
    <property type="entry name" value="NagB/RpiA/CoA transferase-like"/>
    <property type="match status" value="1"/>
</dbReference>
<keyword evidence="5" id="KW-0479">Metal-binding</keyword>
<organism evidence="6 7">
    <name type="scientific">Flammeovirga pectinis</name>
    <dbReference type="NCBI Taxonomy" id="2494373"/>
    <lineage>
        <taxon>Bacteria</taxon>
        <taxon>Pseudomonadati</taxon>
        <taxon>Bacteroidota</taxon>
        <taxon>Cytophagia</taxon>
        <taxon>Cytophagales</taxon>
        <taxon>Flammeovirgaceae</taxon>
        <taxon>Flammeovirga</taxon>
    </lineage>
</organism>
<dbReference type="RefSeq" id="WP_126614646.1">
    <property type="nucleotide sequence ID" value="NZ_CP034562.1"/>
</dbReference>
<feature type="binding site" evidence="4">
    <location>
        <position position="55"/>
    </location>
    <ligand>
        <name>substrate</name>
    </ligand>
</feature>
<dbReference type="EC" id="6.3.3.2" evidence="5"/>
<dbReference type="InterPro" id="IPR024185">
    <property type="entry name" value="FTHF_cligase-like_sf"/>
</dbReference>
<dbReference type="GO" id="GO:0009396">
    <property type="term" value="P:folic acid-containing compound biosynthetic process"/>
    <property type="evidence" value="ECO:0007669"/>
    <property type="project" value="TreeGrafter"/>
</dbReference>
<dbReference type="GO" id="GO:0005524">
    <property type="term" value="F:ATP binding"/>
    <property type="evidence" value="ECO:0007669"/>
    <property type="project" value="UniProtKB-KW"/>
</dbReference>
<keyword evidence="3 4" id="KW-0067">ATP-binding</keyword>
<comment type="cofactor">
    <cofactor evidence="5">
        <name>Mg(2+)</name>
        <dbReference type="ChEBI" id="CHEBI:18420"/>
    </cofactor>
</comment>
<protein>
    <recommendedName>
        <fullName evidence="5">5-formyltetrahydrofolate cyclo-ligase</fullName>
        <ecNumber evidence="5">6.3.3.2</ecNumber>
    </recommendedName>
</protein>
<dbReference type="Proteomes" id="UP000267268">
    <property type="component" value="Chromosome 1"/>
</dbReference>
<reference evidence="6 7" key="1">
    <citation type="submission" date="2018-12" db="EMBL/GenBank/DDBJ databases">
        <title>Flammeovirga pectinis sp. nov., isolated from the gut of the Korean scallop, Patinopecten yessoensis.</title>
        <authorList>
            <person name="Bae J.-W."/>
            <person name="Jeong Y.-S."/>
            <person name="Kang W."/>
        </authorList>
    </citation>
    <scope>NUCLEOTIDE SEQUENCE [LARGE SCALE GENOMIC DNA]</scope>
    <source>
        <strain evidence="6 7">L12M1</strain>
    </source>
</reference>
<evidence type="ECO:0000313" key="6">
    <source>
        <dbReference type="EMBL" id="AZQ62793.1"/>
    </source>
</evidence>
<dbReference type="InterPro" id="IPR002698">
    <property type="entry name" value="FTHF_cligase"/>
</dbReference>
<evidence type="ECO:0000313" key="7">
    <source>
        <dbReference type="Proteomes" id="UP000267268"/>
    </source>
</evidence>
<evidence type="ECO:0000256" key="3">
    <source>
        <dbReference type="ARBA" id="ARBA00022840"/>
    </source>
</evidence>
<evidence type="ECO:0000256" key="1">
    <source>
        <dbReference type="ARBA" id="ARBA00010638"/>
    </source>
</evidence>
<keyword evidence="2 4" id="KW-0547">Nucleotide-binding</keyword>
<evidence type="ECO:0000256" key="4">
    <source>
        <dbReference type="PIRSR" id="PIRSR006806-1"/>
    </source>
</evidence>
<dbReference type="AlphaFoldDB" id="A0A3Q9FP87"/>
<dbReference type="OrthoDB" id="9801938at2"/>